<dbReference type="PANTHER" id="PTHR37804:SF1">
    <property type="entry name" value="CDAA REGULATORY PROTEIN CDAR"/>
    <property type="match status" value="1"/>
</dbReference>
<dbReference type="Gene3D" id="2.170.120.40">
    <property type="entry name" value="YbbR-like domain"/>
    <property type="match status" value="1"/>
</dbReference>
<dbReference type="AlphaFoldDB" id="A0A937XIL0"/>
<gene>
    <name evidence="2" type="ORF">FJY68_09335</name>
</gene>
<proteinExistence type="predicted"/>
<evidence type="ECO:0000313" key="3">
    <source>
        <dbReference type="Proteomes" id="UP000779900"/>
    </source>
</evidence>
<protein>
    <recommendedName>
        <fullName evidence="4">YbbR-like domain-containing protein</fullName>
    </recommendedName>
</protein>
<dbReference type="EMBL" id="VGIR01000056">
    <property type="protein sequence ID" value="MBM3332034.1"/>
    <property type="molecule type" value="Genomic_DNA"/>
</dbReference>
<keyword evidence="1" id="KW-0472">Membrane</keyword>
<dbReference type="InterPro" id="IPR012505">
    <property type="entry name" value="YbbR"/>
</dbReference>
<dbReference type="Pfam" id="PF07949">
    <property type="entry name" value="YbbR"/>
    <property type="match status" value="1"/>
</dbReference>
<keyword evidence="1" id="KW-0812">Transmembrane</keyword>
<reference evidence="2" key="1">
    <citation type="submission" date="2019-03" db="EMBL/GenBank/DDBJ databases">
        <title>Lake Tanganyika Metagenome-Assembled Genomes (MAGs).</title>
        <authorList>
            <person name="Tran P."/>
        </authorList>
    </citation>
    <scope>NUCLEOTIDE SEQUENCE</scope>
    <source>
        <strain evidence="2">K_DeepCast_150m_m2_040</strain>
    </source>
</reference>
<dbReference type="Gene3D" id="2.170.120.30">
    <property type="match status" value="2"/>
</dbReference>
<dbReference type="PANTHER" id="PTHR37804">
    <property type="entry name" value="CDAA REGULATORY PROTEIN CDAR"/>
    <property type="match status" value="1"/>
</dbReference>
<sequence length="303" mass="32446">MSQLLRFVTRDVSLKLLALFIAGFFWVMAVLDRTYNVRVVVPIAAAGSDAKQVIPDLDVENTVVTLEGKGRDLLGLKPHQLAFRLEVPEGKAGTRRLQLSPAALKLPPDVRVRTLDPDNVEMKLTAASSRLVQVQVPTRGQPASGVALSINEPPAQIRISGTEEDLKVASAVTTETLDLATVTEPGRLRLKVVPPRDGRFAMVPESVDVVIGLEKEGARIFLGLPVVPAGADAKRVEVDPAEAQIAVAGPASRIASLKQSDISAQIRTSGLAPGEYQLAAEITLPPGFHLVKCEPQVFDVIVK</sequence>
<dbReference type="InterPro" id="IPR053154">
    <property type="entry name" value="c-di-AMP_regulator"/>
</dbReference>
<evidence type="ECO:0000256" key="1">
    <source>
        <dbReference type="SAM" id="Phobius"/>
    </source>
</evidence>
<comment type="caution">
    <text evidence="2">The sequence shown here is derived from an EMBL/GenBank/DDBJ whole genome shotgun (WGS) entry which is preliminary data.</text>
</comment>
<evidence type="ECO:0008006" key="4">
    <source>
        <dbReference type="Google" id="ProtNLM"/>
    </source>
</evidence>
<evidence type="ECO:0000313" key="2">
    <source>
        <dbReference type="EMBL" id="MBM3332034.1"/>
    </source>
</evidence>
<name>A0A937XIL0_UNCW3</name>
<keyword evidence="1" id="KW-1133">Transmembrane helix</keyword>
<organism evidence="2 3">
    <name type="scientific">candidate division WOR-3 bacterium</name>
    <dbReference type="NCBI Taxonomy" id="2052148"/>
    <lineage>
        <taxon>Bacteria</taxon>
        <taxon>Bacteria division WOR-3</taxon>
    </lineage>
</organism>
<dbReference type="Proteomes" id="UP000779900">
    <property type="component" value="Unassembled WGS sequence"/>
</dbReference>
<feature type="transmembrane region" description="Helical" evidence="1">
    <location>
        <begin position="12"/>
        <end position="31"/>
    </location>
</feature>
<accession>A0A937XIL0</accession>